<dbReference type="STRING" id="667725.A0A0L0G0B0"/>
<keyword evidence="4" id="KW-1185">Reference proteome</keyword>
<feature type="region of interest" description="Disordered" evidence="1">
    <location>
        <begin position="106"/>
        <end position="136"/>
    </location>
</feature>
<dbReference type="OrthoDB" id="21120at2759"/>
<dbReference type="eggNOG" id="KOG3375">
    <property type="taxonomic scope" value="Eukaryota"/>
</dbReference>
<evidence type="ECO:0000313" key="4">
    <source>
        <dbReference type="Proteomes" id="UP000054560"/>
    </source>
</evidence>
<dbReference type="Pfam" id="PF10252">
    <property type="entry name" value="PP28"/>
    <property type="match status" value="1"/>
</dbReference>
<dbReference type="InterPro" id="IPR039876">
    <property type="entry name" value="HAP28"/>
</dbReference>
<dbReference type="EMBL" id="KQ241920">
    <property type="protein sequence ID" value="KNC82505.1"/>
    <property type="molecule type" value="Genomic_DNA"/>
</dbReference>
<evidence type="ECO:0000256" key="1">
    <source>
        <dbReference type="SAM" id="MobiDB-lite"/>
    </source>
</evidence>
<reference evidence="3 4" key="1">
    <citation type="submission" date="2011-02" db="EMBL/GenBank/DDBJ databases">
        <title>The Genome Sequence of Sphaeroforma arctica JP610.</title>
        <authorList>
            <consortium name="The Broad Institute Genome Sequencing Platform"/>
            <person name="Russ C."/>
            <person name="Cuomo C."/>
            <person name="Young S.K."/>
            <person name="Zeng Q."/>
            <person name="Gargeya S."/>
            <person name="Alvarado L."/>
            <person name="Berlin A."/>
            <person name="Chapman S.B."/>
            <person name="Chen Z."/>
            <person name="Freedman E."/>
            <person name="Gellesch M."/>
            <person name="Goldberg J."/>
            <person name="Griggs A."/>
            <person name="Gujja S."/>
            <person name="Heilman E."/>
            <person name="Heiman D."/>
            <person name="Howarth C."/>
            <person name="Mehta T."/>
            <person name="Neiman D."/>
            <person name="Pearson M."/>
            <person name="Roberts A."/>
            <person name="Saif S."/>
            <person name="Shea T."/>
            <person name="Shenoy N."/>
            <person name="Sisk P."/>
            <person name="Stolte C."/>
            <person name="Sykes S."/>
            <person name="White J."/>
            <person name="Yandava C."/>
            <person name="Burger G."/>
            <person name="Gray M.W."/>
            <person name="Holland P.W.H."/>
            <person name="King N."/>
            <person name="Lang F.B.F."/>
            <person name="Roger A.J."/>
            <person name="Ruiz-Trillo I."/>
            <person name="Haas B."/>
            <person name="Nusbaum C."/>
            <person name="Birren B."/>
        </authorList>
    </citation>
    <scope>NUCLEOTIDE SEQUENCE [LARGE SCALE GENOMIC DNA]</scope>
    <source>
        <strain evidence="3 4">JP610</strain>
    </source>
</reference>
<dbReference type="GeneID" id="25905709"/>
<name>A0A0L0G0B0_9EUKA</name>
<evidence type="ECO:0000313" key="3">
    <source>
        <dbReference type="EMBL" id="KNC82505.1"/>
    </source>
</evidence>
<evidence type="ECO:0000259" key="2">
    <source>
        <dbReference type="Pfam" id="PF10252"/>
    </source>
</evidence>
<dbReference type="Proteomes" id="UP000054560">
    <property type="component" value="Unassembled WGS sequence"/>
</dbReference>
<dbReference type="AlphaFoldDB" id="A0A0L0G0B0"/>
<feature type="region of interest" description="Disordered" evidence="1">
    <location>
        <begin position="17"/>
        <end position="53"/>
    </location>
</feature>
<gene>
    <name evidence="3" type="ORF">SARC_05205</name>
</gene>
<dbReference type="RefSeq" id="XP_014156407.1">
    <property type="nucleotide sequence ID" value="XM_014300932.1"/>
</dbReference>
<feature type="domain" description="Casein kinase substrate phosphoprotein PP28" evidence="2">
    <location>
        <begin position="42"/>
        <end position="115"/>
    </location>
</feature>
<dbReference type="InterPro" id="IPR019380">
    <property type="entry name" value="Casein_kinase_sb_PP28"/>
</dbReference>
<proteinExistence type="predicted"/>
<dbReference type="PANTHER" id="PTHR22055">
    <property type="entry name" value="28 KDA HEAT- AND ACID-STABLE PHOSPHOPROTEIN PDGF-ASSOCIATED PROTEIN"/>
    <property type="match status" value="1"/>
</dbReference>
<protein>
    <recommendedName>
        <fullName evidence="2">Casein kinase substrate phosphoprotein PP28 domain-containing protein</fullName>
    </recommendedName>
</protein>
<organism evidence="3 4">
    <name type="scientific">Sphaeroforma arctica JP610</name>
    <dbReference type="NCBI Taxonomy" id="667725"/>
    <lineage>
        <taxon>Eukaryota</taxon>
        <taxon>Ichthyosporea</taxon>
        <taxon>Ichthyophonida</taxon>
        <taxon>Sphaeroforma</taxon>
    </lineage>
</organism>
<accession>A0A0L0G0B0</accession>
<sequence length="136" mass="15644">MLNIQVAPKAEVYEVKGNWNQLQVPSDSESDYSSSSEDDMYNPTQMKGITKKAGAIDLNAKPQLSRREREEIEKQRDARRYQQLHAAGKTDEAQSDMARLEQIRKKRAEDAARRAMYEDDKEEEIANKKKALKGKK</sequence>
<feature type="compositionally biased region" description="Basic and acidic residues" evidence="1">
    <location>
        <begin position="106"/>
        <end position="118"/>
    </location>
</feature>